<dbReference type="EMBL" id="BT124960">
    <property type="protein sequence ID" value="ADI33987.1"/>
    <property type="molecule type" value="mRNA"/>
</dbReference>
<accession>D6W4R0</accession>
<reference evidence="1" key="1">
    <citation type="submission" date="2010-06" db="EMBL/GenBank/DDBJ databases">
        <authorList>
            <person name="Carlson J."/>
            <person name="Booth B."/>
            <person name="Frise E."/>
            <person name="Sandler J."/>
            <person name="Wan K."/>
            <person name="Yu C."/>
            <person name="Celniker S."/>
        </authorList>
    </citation>
    <scope>NUCLEOTIDE SEQUENCE</scope>
</reference>
<name>D6W4R0_DROME</name>
<evidence type="ECO:0000313" key="1">
    <source>
        <dbReference type="EMBL" id="ADI33987.1"/>
    </source>
</evidence>
<dbReference type="AlphaFoldDB" id="D6W4R0"/>
<organism evidence="1">
    <name type="scientific">Drosophila melanogaster</name>
    <name type="common">Fruit fly</name>
    <dbReference type="NCBI Taxonomy" id="7227"/>
    <lineage>
        <taxon>Eukaryota</taxon>
        <taxon>Metazoa</taxon>
        <taxon>Ecdysozoa</taxon>
        <taxon>Arthropoda</taxon>
        <taxon>Hexapoda</taxon>
        <taxon>Insecta</taxon>
        <taxon>Pterygota</taxon>
        <taxon>Neoptera</taxon>
        <taxon>Endopterygota</taxon>
        <taxon>Diptera</taxon>
        <taxon>Brachycera</taxon>
        <taxon>Muscomorpha</taxon>
        <taxon>Ephydroidea</taxon>
        <taxon>Drosophilidae</taxon>
        <taxon>Drosophila</taxon>
        <taxon>Sophophora</taxon>
    </lineage>
</organism>
<sequence length="37" mass="4253">MPAQVYFPRIMQIALRQQCNYGFFALKLSVSQSLMAT</sequence>
<protein>
    <submittedName>
        <fullName evidence="1">MIP22416p</fullName>
    </submittedName>
</protein>
<proteinExistence type="evidence at transcript level"/>